<dbReference type="VEuPathDB" id="TrichDB:TVAG_161670"/>
<dbReference type="Gene3D" id="1.25.10.10">
    <property type="entry name" value="Leucine-rich Repeat Variant"/>
    <property type="match status" value="1"/>
</dbReference>
<proteinExistence type="predicted"/>
<name>A2EUP0_TRIV3</name>
<dbReference type="SMR" id="A2EUP0"/>
<organism evidence="1 2">
    <name type="scientific">Trichomonas vaginalis (strain ATCC PRA-98 / G3)</name>
    <dbReference type="NCBI Taxonomy" id="412133"/>
    <lineage>
        <taxon>Eukaryota</taxon>
        <taxon>Metamonada</taxon>
        <taxon>Parabasalia</taxon>
        <taxon>Trichomonadida</taxon>
        <taxon>Trichomonadidae</taxon>
        <taxon>Trichomonas</taxon>
    </lineage>
</organism>
<gene>
    <name evidence="1" type="ORF">TVAG_161670</name>
</gene>
<sequence length="442" mass="50716">MISSKETTGANSIQIKSKNSIDFTKGDSIEGESFDDVQIRINQLHSQDLSEKFLAVQYFAEFLEDQYLPPPMMPDFRNVILSLFFNTEQLPEHHMENLLIILQKIVEFFEPEFEFLDLFNRTWSLLPNSEAFNLLAQIIKISPQISLSFLQNQEFCNNLQQFMLSEEEEIRNSALIILYSLSSIQDNISMISPFFKILIQNLMNPEETEDNSRVSIGVLTNMAQTDSGLVMIEEEQEFPFALRGCLRFNNLHLPVLKFLHEVASSSSKPLKIFEKFEIFDFIISSLDSKKPKLIQCALNIFISIAESGEDAVTTLNEFQLIQKIVPMQRTLNVKIDQLIIEILCCFCYNGNSEIINFLFDSDIIQEFISYLDLNSRSLRISILRALQAMTADFALQGNRSALEDIASNDELMDKIWGFTEEFEGCEEGVIANHIYNSLNGEE</sequence>
<dbReference type="AlphaFoldDB" id="A2EUP0"/>
<dbReference type="InterPro" id="IPR016024">
    <property type="entry name" value="ARM-type_fold"/>
</dbReference>
<dbReference type="InterPro" id="IPR011989">
    <property type="entry name" value="ARM-like"/>
</dbReference>
<dbReference type="Proteomes" id="UP000001542">
    <property type="component" value="Unassembled WGS sequence"/>
</dbReference>
<evidence type="ECO:0000313" key="1">
    <source>
        <dbReference type="EMBL" id="EAY03628.1"/>
    </source>
</evidence>
<accession>A2EUP0</accession>
<reference evidence="1" key="1">
    <citation type="submission" date="2006-10" db="EMBL/GenBank/DDBJ databases">
        <authorList>
            <person name="Amadeo P."/>
            <person name="Zhao Q."/>
            <person name="Wortman J."/>
            <person name="Fraser-Liggett C."/>
            <person name="Carlton J."/>
        </authorList>
    </citation>
    <scope>NUCLEOTIDE SEQUENCE</scope>
    <source>
        <strain evidence="1">G3</strain>
    </source>
</reference>
<evidence type="ECO:0000313" key="2">
    <source>
        <dbReference type="Proteomes" id="UP000001542"/>
    </source>
</evidence>
<dbReference type="SUPFAM" id="SSF48371">
    <property type="entry name" value="ARM repeat"/>
    <property type="match status" value="1"/>
</dbReference>
<dbReference type="VEuPathDB" id="TrichDB:TVAGG3_0255760"/>
<dbReference type="KEGG" id="tva:4761474"/>
<dbReference type="InParanoid" id="A2EUP0"/>
<keyword evidence="2" id="KW-1185">Reference proteome</keyword>
<dbReference type="EMBL" id="DS113499">
    <property type="protein sequence ID" value="EAY03628.1"/>
    <property type="molecule type" value="Genomic_DNA"/>
</dbReference>
<protein>
    <submittedName>
        <fullName evidence="1">Uncharacterized protein</fullName>
    </submittedName>
</protein>
<reference evidence="1" key="2">
    <citation type="journal article" date="2007" name="Science">
        <title>Draft genome sequence of the sexually transmitted pathogen Trichomonas vaginalis.</title>
        <authorList>
            <person name="Carlton J.M."/>
            <person name="Hirt R.P."/>
            <person name="Silva J.C."/>
            <person name="Delcher A.L."/>
            <person name="Schatz M."/>
            <person name="Zhao Q."/>
            <person name="Wortman J.R."/>
            <person name="Bidwell S.L."/>
            <person name="Alsmark U.C.M."/>
            <person name="Besteiro S."/>
            <person name="Sicheritz-Ponten T."/>
            <person name="Noel C.J."/>
            <person name="Dacks J.B."/>
            <person name="Foster P.G."/>
            <person name="Simillion C."/>
            <person name="Van de Peer Y."/>
            <person name="Miranda-Saavedra D."/>
            <person name="Barton G.J."/>
            <person name="Westrop G.D."/>
            <person name="Mueller S."/>
            <person name="Dessi D."/>
            <person name="Fiori P.L."/>
            <person name="Ren Q."/>
            <person name="Paulsen I."/>
            <person name="Zhang H."/>
            <person name="Bastida-Corcuera F.D."/>
            <person name="Simoes-Barbosa A."/>
            <person name="Brown M.T."/>
            <person name="Hayes R.D."/>
            <person name="Mukherjee M."/>
            <person name="Okumura C.Y."/>
            <person name="Schneider R."/>
            <person name="Smith A.J."/>
            <person name="Vanacova S."/>
            <person name="Villalvazo M."/>
            <person name="Haas B.J."/>
            <person name="Pertea M."/>
            <person name="Feldblyum T.V."/>
            <person name="Utterback T.R."/>
            <person name="Shu C.L."/>
            <person name="Osoegawa K."/>
            <person name="de Jong P.J."/>
            <person name="Hrdy I."/>
            <person name="Horvathova L."/>
            <person name="Zubacova Z."/>
            <person name="Dolezal P."/>
            <person name="Malik S.B."/>
            <person name="Logsdon J.M. Jr."/>
            <person name="Henze K."/>
            <person name="Gupta A."/>
            <person name="Wang C.C."/>
            <person name="Dunne R.L."/>
            <person name="Upcroft J.A."/>
            <person name="Upcroft P."/>
            <person name="White O."/>
            <person name="Salzberg S.L."/>
            <person name="Tang P."/>
            <person name="Chiu C.-H."/>
            <person name="Lee Y.-S."/>
            <person name="Embley T.M."/>
            <person name="Coombs G.H."/>
            <person name="Mottram J.C."/>
            <person name="Tachezy J."/>
            <person name="Fraser-Liggett C.M."/>
            <person name="Johnson P.J."/>
        </authorList>
    </citation>
    <scope>NUCLEOTIDE SEQUENCE [LARGE SCALE GENOMIC DNA]</scope>
    <source>
        <strain evidence="1">G3</strain>
    </source>
</reference>
<dbReference type="RefSeq" id="XP_001315851.1">
    <property type="nucleotide sequence ID" value="XM_001315816.1"/>
</dbReference>